<dbReference type="InterPro" id="IPR036465">
    <property type="entry name" value="vWFA_dom_sf"/>
</dbReference>
<protein>
    <submittedName>
        <fullName evidence="3">DUF4988 domain-containing protein</fullName>
    </submittedName>
</protein>
<evidence type="ECO:0000259" key="2">
    <source>
        <dbReference type="Pfam" id="PF16378"/>
    </source>
</evidence>
<comment type="caution">
    <text evidence="3">The sequence shown here is derived from an EMBL/GenBank/DDBJ whole genome shotgun (WGS) entry which is preliminary data.</text>
</comment>
<dbReference type="Proteomes" id="UP000783796">
    <property type="component" value="Unassembled WGS sequence"/>
</dbReference>
<dbReference type="EMBL" id="JAHLFW010000112">
    <property type="protein sequence ID" value="MBU3839379.1"/>
    <property type="molecule type" value="Genomic_DNA"/>
</dbReference>
<dbReference type="Gene3D" id="3.40.50.410">
    <property type="entry name" value="von Willebrand factor, type A domain"/>
    <property type="match status" value="1"/>
</dbReference>
<reference evidence="3" key="1">
    <citation type="journal article" date="2021" name="PeerJ">
        <title>Extensive microbial diversity within the chicken gut microbiome revealed by metagenomics and culture.</title>
        <authorList>
            <person name="Gilroy R."/>
            <person name="Ravi A."/>
            <person name="Getino M."/>
            <person name="Pursley I."/>
            <person name="Horton D.L."/>
            <person name="Alikhan N.F."/>
            <person name="Baker D."/>
            <person name="Gharbi K."/>
            <person name="Hall N."/>
            <person name="Watson M."/>
            <person name="Adriaenssens E.M."/>
            <person name="Foster-Nyarko E."/>
            <person name="Jarju S."/>
            <person name="Secka A."/>
            <person name="Antonio M."/>
            <person name="Oren A."/>
            <person name="Chaudhuri R.R."/>
            <person name="La Ragione R."/>
            <person name="Hildebrand F."/>
            <person name="Pallen M.J."/>
        </authorList>
    </citation>
    <scope>NUCLEOTIDE SEQUENCE</scope>
    <source>
        <strain evidence="3">G4-2901</strain>
    </source>
</reference>
<reference evidence="3" key="2">
    <citation type="submission" date="2021-04" db="EMBL/GenBank/DDBJ databases">
        <authorList>
            <person name="Gilroy R."/>
        </authorList>
    </citation>
    <scope>NUCLEOTIDE SEQUENCE</scope>
    <source>
        <strain evidence="3">G4-2901</strain>
    </source>
</reference>
<name>A0A948TEB8_9BACT</name>
<feature type="chain" id="PRO_5037888808" evidence="1">
    <location>
        <begin position="21"/>
        <end position="599"/>
    </location>
</feature>
<sequence length="599" mass="65284">MKLKFSFLWLLMIISAVSCKYDDSELWDRVNDLDDRLTSIESQLNTMNSNINSIKLIVNALEGNVYVTEVTETADGYIIEFSDGTTATIADGEDGNAGKDAPVIGIDKDTDGNYYWTQTIDGQQTWLTDEYGNKIPVTGEDAVTPRLKVSATGYWMISYDNGLTYTEVLDENGNPVKAVGEDGEDGNDGAAGSNGDSWFDDVRYDPNTGILTIVINGETIQLTTGEPSTSNPTGIPSDAQAGVPPTINAGDETFTMPTSISALSVDPENSSIGRFNLAGIQTNGQWLELYGTGADNQNVWVEINGIQKGIKVINGSEVVSRSRSNSPVSKAKADVIFLVDNSGSMSEEANKVADEIIRWSNELSKTMDVKFGCVGIDHRYINGAINITDVTTLSDYLKQGYGTSRTEHFGENMTTPPADWQQLEAKAAAYNNAGGECGGIMLHFADENFAFRDGANRFYVYFTDEPNQPGGKAPWSVLSVKEDSEHYNWDASRGVIYTVYSGVGSSYGDPHKYQNWLYQEDPTLFSTYTGGQILKTTGDFNISLSELPVTGAITQSFIIQFNITPDLTVGGTYVVTIIIYSPDGTIKSQYTYKGIKFIA</sequence>
<keyword evidence="1" id="KW-0732">Signal</keyword>
<proteinExistence type="predicted"/>
<accession>A0A948TEB8</accession>
<dbReference type="InterPro" id="IPR032149">
    <property type="entry name" value="DUF4988"/>
</dbReference>
<evidence type="ECO:0000313" key="3">
    <source>
        <dbReference type="EMBL" id="MBU3839379.1"/>
    </source>
</evidence>
<dbReference type="PROSITE" id="PS51257">
    <property type="entry name" value="PROKAR_LIPOPROTEIN"/>
    <property type="match status" value="1"/>
</dbReference>
<organism evidence="3 4">
    <name type="scientific">Candidatus Phocaeicola faecigallinarum</name>
    <dbReference type="NCBI Taxonomy" id="2838732"/>
    <lineage>
        <taxon>Bacteria</taxon>
        <taxon>Pseudomonadati</taxon>
        <taxon>Bacteroidota</taxon>
        <taxon>Bacteroidia</taxon>
        <taxon>Bacteroidales</taxon>
        <taxon>Bacteroidaceae</taxon>
        <taxon>Phocaeicola</taxon>
    </lineage>
</organism>
<dbReference type="AlphaFoldDB" id="A0A948TEB8"/>
<dbReference type="SUPFAM" id="SSF53300">
    <property type="entry name" value="vWA-like"/>
    <property type="match status" value="1"/>
</dbReference>
<evidence type="ECO:0000313" key="4">
    <source>
        <dbReference type="Proteomes" id="UP000783796"/>
    </source>
</evidence>
<dbReference type="Pfam" id="PF16378">
    <property type="entry name" value="DUF4988"/>
    <property type="match status" value="1"/>
</dbReference>
<feature type="domain" description="DUF4988" evidence="2">
    <location>
        <begin position="26"/>
        <end position="219"/>
    </location>
</feature>
<evidence type="ECO:0000256" key="1">
    <source>
        <dbReference type="SAM" id="SignalP"/>
    </source>
</evidence>
<feature type="signal peptide" evidence="1">
    <location>
        <begin position="1"/>
        <end position="20"/>
    </location>
</feature>
<gene>
    <name evidence="3" type="ORF">H9777_13945</name>
</gene>